<dbReference type="GO" id="GO:0015031">
    <property type="term" value="P:protein transport"/>
    <property type="evidence" value="ECO:0007669"/>
    <property type="project" value="UniProtKB-UniRule"/>
</dbReference>
<evidence type="ECO:0000256" key="4">
    <source>
        <dbReference type="ARBA" id="ARBA00016902"/>
    </source>
</evidence>
<dbReference type="GO" id="GO:0005737">
    <property type="term" value="C:cytoplasm"/>
    <property type="evidence" value="ECO:0007669"/>
    <property type="project" value="UniProtKB-SubCell"/>
</dbReference>
<evidence type="ECO:0000313" key="12">
    <source>
        <dbReference type="EMBL" id="GAT33664.1"/>
    </source>
</evidence>
<dbReference type="InterPro" id="IPR008880">
    <property type="entry name" value="Trigger_fac_C"/>
</dbReference>
<dbReference type="InterPro" id="IPR027304">
    <property type="entry name" value="Trigger_fact/SurA_dom_sf"/>
</dbReference>
<accession>A0A146G9Z6</accession>
<comment type="caution">
    <text evidence="12">The sequence shown here is derived from an EMBL/GenBank/DDBJ whole genome shotgun (WGS) entry which is preliminary data.</text>
</comment>
<evidence type="ECO:0000256" key="2">
    <source>
        <dbReference type="ARBA" id="ARBA00005464"/>
    </source>
</evidence>
<evidence type="ECO:0000256" key="3">
    <source>
        <dbReference type="ARBA" id="ARBA00013194"/>
    </source>
</evidence>
<dbReference type="InParanoid" id="A0A146G9Z6"/>
<evidence type="ECO:0000256" key="5">
    <source>
        <dbReference type="ARBA" id="ARBA00023110"/>
    </source>
</evidence>
<dbReference type="InterPro" id="IPR046357">
    <property type="entry name" value="PPIase_dom_sf"/>
</dbReference>
<dbReference type="InterPro" id="IPR037041">
    <property type="entry name" value="Trigger_fac_C_sf"/>
</dbReference>
<proteinExistence type="inferred from homology"/>
<dbReference type="Gene3D" id="3.30.70.1050">
    <property type="entry name" value="Trigger factor ribosome-binding domain"/>
    <property type="match status" value="1"/>
</dbReference>
<dbReference type="SUPFAM" id="SSF102735">
    <property type="entry name" value="Trigger factor ribosome-binding domain"/>
    <property type="match status" value="1"/>
</dbReference>
<sequence>MNVLVENQPNCLVSLQVELPADRVTREWQTVAEQFQRNVRIPGYRPGKAPKSLVDTRFAKDIKEELTNRLLRESLNEAIKEKNIQVISVSQVENVEIGTDNVLRYRATVVTAPDFELPDYSSIPAEIALEEVNDEHIQRWVDQLREPHATYTPVEDRALAFGDYAVVSYEGKIDGTPLAEAIPTSPQQLQGRRNAWIFIDEKSLLPGFCAALVGQNVNEERTFSLELPADFPIADLAGKKVDYTVTLHGINSKSLPEFTDELAAKLDPGSNAEQVRTKIREQLEQLAQNQFESNKRQAAVKYLLSKVECELPSNIVEREMAGILKDIVRENQGRGVSDEELRNHQDELLGAAQQSARDRVRTNFLLLRIAEKEKIEVGEQDIAQRVYEMAARYEIPVKKLIKDLQRREGFGPLREQILAGKALDLLAANVTVTQPAATAEAPANA</sequence>
<dbReference type="GO" id="GO:0051301">
    <property type="term" value="P:cell division"/>
    <property type="evidence" value="ECO:0007669"/>
    <property type="project" value="UniProtKB-KW"/>
</dbReference>
<evidence type="ECO:0000256" key="9">
    <source>
        <dbReference type="HAMAP-Rule" id="MF_00303"/>
    </source>
</evidence>
<comment type="subcellular location">
    <subcellularLocation>
        <location evidence="9">Cytoplasm</location>
    </subcellularLocation>
    <text evidence="9">About half TF is bound to the ribosome near the polypeptide exit tunnel while the other half is free in the cytoplasm.</text>
</comment>
<keyword evidence="5 9" id="KW-0697">Rotamase</keyword>
<dbReference type="InterPro" id="IPR005215">
    <property type="entry name" value="Trig_fac"/>
</dbReference>
<dbReference type="OrthoDB" id="9767721at2"/>
<dbReference type="GO" id="GO:0043335">
    <property type="term" value="P:protein unfolding"/>
    <property type="evidence" value="ECO:0007669"/>
    <property type="project" value="TreeGrafter"/>
</dbReference>
<dbReference type="GO" id="GO:0003755">
    <property type="term" value="F:peptidyl-prolyl cis-trans isomerase activity"/>
    <property type="evidence" value="ECO:0007669"/>
    <property type="project" value="UniProtKB-UniRule"/>
</dbReference>
<keyword evidence="6 9" id="KW-0143">Chaperone</keyword>
<keyword evidence="9" id="KW-0132">Cell division</keyword>
<dbReference type="PANTHER" id="PTHR30560:SF3">
    <property type="entry name" value="TRIGGER FACTOR-LIKE PROTEIN TIG, CHLOROPLASTIC"/>
    <property type="match status" value="1"/>
</dbReference>
<evidence type="ECO:0000259" key="11">
    <source>
        <dbReference type="Pfam" id="PF05698"/>
    </source>
</evidence>
<name>A0A146G9Z6_TERSA</name>
<dbReference type="EMBL" id="BDCO01000002">
    <property type="protein sequence ID" value="GAT33664.1"/>
    <property type="molecule type" value="Genomic_DNA"/>
</dbReference>
<dbReference type="PIRSF" id="PIRSF003095">
    <property type="entry name" value="Trigger_factor"/>
    <property type="match status" value="1"/>
</dbReference>
<feature type="domain" description="Trigger factor C-terminal" evidence="11">
    <location>
        <begin position="273"/>
        <end position="427"/>
    </location>
</feature>
<protein>
    <recommendedName>
        <fullName evidence="4 9">Trigger factor</fullName>
        <shortName evidence="9">TF</shortName>
        <ecNumber evidence="3 9">5.2.1.8</ecNumber>
    </recommendedName>
    <alternativeName>
        <fullName evidence="8 9">PPIase</fullName>
    </alternativeName>
</protein>
<dbReference type="Pfam" id="PF05698">
    <property type="entry name" value="Trigger_C"/>
    <property type="match status" value="1"/>
</dbReference>
<dbReference type="EC" id="5.2.1.8" evidence="3 9"/>
<dbReference type="InterPro" id="IPR036611">
    <property type="entry name" value="Trigger_fac_ribosome-bd_sf"/>
</dbReference>
<evidence type="ECO:0000256" key="7">
    <source>
        <dbReference type="ARBA" id="ARBA00023235"/>
    </source>
</evidence>
<dbReference type="PANTHER" id="PTHR30560">
    <property type="entry name" value="TRIGGER FACTOR CHAPERONE AND PEPTIDYL-PROLYL CIS/TRANS ISOMERASE"/>
    <property type="match status" value="1"/>
</dbReference>
<dbReference type="Gene3D" id="3.10.50.40">
    <property type="match status" value="1"/>
</dbReference>
<dbReference type="AlphaFoldDB" id="A0A146G9Z6"/>
<comment type="similarity">
    <text evidence="2 9">Belongs to the FKBP-type PPIase family. Tig subfamily.</text>
</comment>
<comment type="function">
    <text evidence="9">Involved in protein export. Acts as a chaperone by maintaining the newly synthesized protein in an open conformation. Functions as a peptidyl-prolyl cis-trans isomerase.</text>
</comment>
<dbReference type="Pfam" id="PF05697">
    <property type="entry name" value="Trigger_N"/>
    <property type="match status" value="1"/>
</dbReference>
<evidence type="ECO:0000256" key="8">
    <source>
        <dbReference type="ARBA" id="ARBA00029986"/>
    </source>
</evidence>
<dbReference type="NCBIfam" id="TIGR00115">
    <property type="entry name" value="tig"/>
    <property type="match status" value="1"/>
</dbReference>
<evidence type="ECO:0000259" key="10">
    <source>
        <dbReference type="Pfam" id="PF05697"/>
    </source>
</evidence>
<evidence type="ECO:0000256" key="6">
    <source>
        <dbReference type="ARBA" id="ARBA00023186"/>
    </source>
</evidence>
<keyword evidence="9" id="KW-0131">Cell cycle</keyword>
<keyword evidence="7 9" id="KW-0413">Isomerase</keyword>
<dbReference type="GO" id="GO:0051083">
    <property type="term" value="P:'de novo' cotranslational protein folding"/>
    <property type="evidence" value="ECO:0007669"/>
    <property type="project" value="TreeGrafter"/>
</dbReference>
<keyword evidence="13" id="KW-1185">Reference proteome</keyword>
<dbReference type="GO" id="GO:0044183">
    <property type="term" value="F:protein folding chaperone"/>
    <property type="evidence" value="ECO:0007669"/>
    <property type="project" value="TreeGrafter"/>
</dbReference>
<dbReference type="InterPro" id="IPR008881">
    <property type="entry name" value="Trigger_fac_ribosome-bd_bac"/>
</dbReference>
<dbReference type="GO" id="GO:0043022">
    <property type="term" value="F:ribosome binding"/>
    <property type="evidence" value="ECO:0007669"/>
    <property type="project" value="TreeGrafter"/>
</dbReference>
<gene>
    <name evidence="9" type="primary">tig</name>
    <name evidence="12" type="ORF">TSACC_22081</name>
</gene>
<reference evidence="13" key="1">
    <citation type="journal article" date="2017" name="Genome Announc.">
        <title>Draft Genome Sequence of Terrimicrobium sacchariphilum NM-5T, a Facultative Anaerobic Soil Bacterium of the Class Spartobacteria.</title>
        <authorList>
            <person name="Qiu Y.L."/>
            <person name="Tourlousse D.M."/>
            <person name="Matsuura N."/>
            <person name="Ohashi A."/>
            <person name="Sekiguchi Y."/>
        </authorList>
    </citation>
    <scope>NUCLEOTIDE SEQUENCE [LARGE SCALE GENOMIC DNA]</scope>
    <source>
        <strain evidence="13">NM-5</strain>
    </source>
</reference>
<organism evidence="12 13">
    <name type="scientific">Terrimicrobium sacchariphilum</name>
    <dbReference type="NCBI Taxonomy" id="690879"/>
    <lineage>
        <taxon>Bacteria</taxon>
        <taxon>Pseudomonadati</taxon>
        <taxon>Verrucomicrobiota</taxon>
        <taxon>Terrimicrobiia</taxon>
        <taxon>Terrimicrobiales</taxon>
        <taxon>Terrimicrobiaceae</taxon>
        <taxon>Terrimicrobium</taxon>
    </lineage>
</organism>
<dbReference type="FunCoup" id="A0A146G9Z6">
    <property type="interactions" value="626"/>
</dbReference>
<feature type="domain" description="Trigger factor ribosome-binding bacterial" evidence="10">
    <location>
        <begin position="1"/>
        <end position="144"/>
    </location>
</feature>
<dbReference type="Gene3D" id="1.10.3120.10">
    <property type="entry name" value="Trigger factor, C-terminal domain"/>
    <property type="match status" value="1"/>
</dbReference>
<dbReference type="SUPFAM" id="SSF109998">
    <property type="entry name" value="Triger factor/SurA peptide-binding domain-like"/>
    <property type="match status" value="1"/>
</dbReference>
<dbReference type="Proteomes" id="UP000076023">
    <property type="component" value="Unassembled WGS sequence"/>
</dbReference>
<evidence type="ECO:0000256" key="1">
    <source>
        <dbReference type="ARBA" id="ARBA00000971"/>
    </source>
</evidence>
<dbReference type="HAMAP" id="MF_00303">
    <property type="entry name" value="Trigger_factor_Tig"/>
    <property type="match status" value="1"/>
</dbReference>
<dbReference type="STRING" id="690879.TSACC_22081"/>
<comment type="domain">
    <text evidence="9">Consists of 3 domains; the N-terminus binds the ribosome, the middle domain has PPIase activity, while the C-terminus has intrinsic chaperone activity on its own.</text>
</comment>
<dbReference type="SUPFAM" id="SSF54534">
    <property type="entry name" value="FKBP-like"/>
    <property type="match status" value="1"/>
</dbReference>
<evidence type="ECO:0000313" key="13">
    <source>
        <dbReference type="Proteomes" id="UP000076023"/>
    </source>
</evidence>
<dbReference type="RefSeq" id="WP_075079370.1">
    <property type="nucleotide sequence ID" value="NZ_BDCO01000002.1"/>
</dbReference>
<keyword evidence="9" id="KW-0963">Cytoplasm</keyword>
<comment type="catalytic activity">
    <reaction evidence="1 9">
        <text>[protein]-peptidylproline (omega=180) = [protein]-peptidylproline (omega=0)</text>
        <dbReference type="Rhea" id="RHEA:16237"/>
        <dbReference type="Rhea" id="RHEA-COMP:10747"/>
        <dbReference type="Rhea" id="RHEA-COMP:10748"/>
        <dbReference type="ChEBI" id="CHEBI:83833"/>
        <dbReference type="ChEBI" id="CHEBI:83834"/>
        <dbReference type="EC" id="5.2.1.8"/>
    </reaction>
</comment>